<dbReference type="Gene3D" id="1.20.58.340">
    <property type="entry name" value="Magnesium transport protein CorA, transmembrane region"/>
    <property type="match status" value="1"/>
</dbReference>
<feature type="transmembrane region" description="Helical" evidence="1">
    <location>
        <begin position="42"/>
        <end position="62"/>
    </location>
</feature>
<feature type="transmembrane region" description="Helical" evidence="1">
    <location>
        <begin position="82"/>
        <end position="106"/>
    </location>
</feature>
<protein>
    <submittedName>
        <fullName evidence="2">Uncharacterized protein</fullName>
    </submittedName>
</protein>
<sequence length="137" mass="15888">MANTSQLQLKSTTLGNRLSTDISQQSRDIARETKRDSSAMKAIAVLTMFFLPATFFAAFFAMPLFDWSSSTPSSTFDVNRKFWVYWAVTIPATFVVLVVWRLWYVLDEWRWSQEKRATVFEDFRAWMRSTSGSKNGD</sequence>
<organism evidence="2 3">
    <name type="scientific">Hyaloscypha variabilis (strain UAMH 11265 / GT02V1 / F)</name>
    <name type="common">Meliniomyces variabilis</name>
    <dbReference type="NCBI Taxonomy" id="1149755"/>
    <lineage>
        <taxon>Eukaryota</taxon>
        <taxon>Fungi</taxon>
        <taxon>Dikarya</taxon>
        <taxon>Ascomycota</taxon>
        <taxon>Pezizomycotina</taxon>
        <taxon>Leotiomycetes</taxon>
        <taxon>Helotiales</taxon>
        <taxon>Hyaloscyphaceae</taxon>
        <taxon>Hyaloscypha</taxon>
        <taxon>Hyaloscypha variabilis</taxon>
    </lineage>
</organism>
<evidence type="ECO:0000313" key="3">
    <source>
        <dbReference type="Proteomes" id="UP000235786"/>
    </source>
</evidence>
<gene>
    <name evidence="2" type="ORF">L207DRAFT_444020</name>
</gene>
<evidence type="ECO:0000313" key="2">
    <source>
        <dbReference type="EMBL" id="PMD30258.1"/>
    </source>
</evidence>
<evidence type="ECO:0000256" key="1">
    <source>
        <dbReference type="SAM" id="Phobius"/>
    </source>
</evidence>
<proteinExistence type="predicted"/>
<dbReference type="Proteomes" id="UP000235786">
    <property type="component" value="Unassembled WGS sequence"/>
</dbReference>
<name>A0A2J6QVF9_HYAVF</name>
<accession>A0A2J6QVF9</accession>
<reference evidence="2 3" key="1">
    <citation type="submission" date="2016-04" db="EMBL/GenBank/DDBJ databases">
        <title>A degradative enzymes factory behind the ericoid mycorrhizal symbiosis.</title>
        <authorList>
            <consortium name="DOE Joint Genome Institute"/>
            <person name="Martino E."/>
            <person name="Morin E."/>
            <person name="Grelet G."/>
            <person name="Kuo A."/>
            <person name="Kohler A."/>
            <person name="Daghino S."/>
            <person name="Barry K."/>
            <person name="Choi C."/>
            <person name="Cichocki N."/>
            <person name="Clum A."/>
            <person name="Copeland A."/>
            <person name="Hainaut M."/>
            <person name="Haridas S."/>
            <person name="Labutti K."/>
            <person name="Lindquist E."/>
            <person name="Lipzen A."/>
            <person name="Khouja H.-R."/>
            <person name="Murat C."/>
            <person name="Ohm R."/>
            <person name="Olson A."/>
            <person name="Spatafora J."/>
            <person name="Veneault-Fourrey C."/>
            <person name="Henrissat B."/>
            <person name="Grigoriev I."/>
            <person name="Martin F."/>
            <person name="Perotto S."/>
        </authorList>
    </citation>
    <scope>NUCLEOTIDE SEQUENCE [LARGE SCALE GENOMIC DNA]</scope>
    <source>
        <strain evidence="2 3">F</strain>
    </source>
</reference>
<dbReference type="AlphaFoldDB" id="A0A2J6QVF9"/>
<keyword evidence="1" id="KW-0472">Membrane</keyword>
<keyword evidence="1" id="KW-1133">Transmembrane helix</keyword>
<dbReference type="OrthoDB" id="2830640at2759"/>
<keyword evidence="1" id="KW-0812">Transmembrane</keyword>
<keyword evidence="3" id="KW-1185">Reference proteome</keyword>
<dbReference type="EMBL" id="KZ613968">
    <property type="protein sequence ID" value="PMD30258.1"/>
    <property type="molecule type" value="Genomic_DNA"/>
</dbReference>